<keyword evidence="2" id="KW-1185">Reference proteome</keyword>
<dbReference type="Gene3D" id="3.30.70.100">
    <property type="match status" value="1"/>
</dbReference>
<evidence type="ECO:0000313" key="2">
    <source>
        <dbReference type="Proteomes" id="UP000027153"/>
    </source>
</evidence>
<accession>A0A062V845</accession>
<dbReference type="EMBL" id="JMIY01000001">
    <property type="protein sequence ID" value="KCZ73442.1"/>
    <property type="molecule type" value="Genomic_DNA"/>
</dbReference>
<gene>
    <name evidence="1" type="ORF">ANME2D_00509</name>
</gene>
<dbReference type="SUPFAM" id="SSF54909">
    <property type="entry name" value="Dimeric alpha+beta barrel"/>
    <property type="match status" value="1"/>
</dbReference>
<comment type="caution">
    <text evidence="1">The sequence shown here is derived from an EMBL/GenBank/DDBJ whole genome shotgun (WGS) entry which is preliminary data.</text>
</comment>
<dbReference type="OrthoDB" id="104933at2157"/>
<proteinExistence type="predicted"/>
<evidence type="ECO:0000313" key="1">
    <source>
        <dbReference type="EMBL" id="KCZ73442.1"/>
    </source>
</evidence>
<protein>
    <submittedName>
        <fullName evidence="1">Putative extracellular polysaccharide biosynthesis enzyme</fullName>
    </submittedName>
</protein>
<dbReference type="RefSeq" id="WP_048088898.1">
    <property type="nucleotide sequence ID" value="NZ_JMIY01000001.1"/>
</dbReference>
<name>A0A062V845_9EURY</name>
<dbReference type="Proteomes" id="UP000027153">
    <property type="component" value="Unassembled WGS sequence"/>
</dbReference>
<organism evidence="1 2">
    <name type="scientific">Candidatus Methanoperedens nitratireducens</name>
    <dbReference type="NCBI Taxonomy" id="1392998"/>
    <lineage>
        <taxon>Archaea</taxon>
        <taxon>Methanobacteriati</taxon>
        <taxon>Methanobacteriota</taxon>
        <taxon>Stenosarchaea group</taxon>
        <taxon>Methanomicrobia</taxon>
        <taxon>Methanosarcinales</taxon>
        <taxon>ANME-2 cluster</taxon>
        <taxon>Candidatus Methanoperedentaceae</taxon>
        <taxon>Candidatus Methanoperedens</taxon>
    </lineage>
</organism>
<dbReference type="InterPro" id="IPR011008">
    <property type="entry name" value="Dimeric_a/b-barrel"/>
</dbReference>
<reference evidence="1 2" key="1">
    <citation type="journal article" date="2013" name="Nature">
        <title>Anaerobic oxidation of methane coupled to nitrate reduction in a novel archaeal lineage.</title>
        <authorList>
            <person name="Haroon M.F."/>
            <person name="Hu S."/>
            <person name="Shi Y."/>
            <person name="Imelfort M."/>
            <person name="Keller J."/>
            <person name="Hugenholtz P."/>
            <person name="Yuan Z."/>
            <person name="Tyson G.W."/>
        </authorList>
    </citation>
    <scope>NUCLEOTIDE SEQUENCE [LARGE SCALE GENOMIC DNA]</scope>
    <source>
        <strain evidence="1 2">ANME-2d</strain>
    </source>
</reference>
<dbReference type="AlphaFoldDB" id="A0A062V845"/>
<sequence length="107" mass="12932">MFINIVEYPPIRMGKDEEFRKWFEWSNTLYEGFDGFISRRLLKPVKGREHYVEVIEHENEITFMAMHLSDERRRAWAKVNILLEGSPTLGFYEVIIASEEKYRHEHP</sequence>